<proteinExistence type="predicted"/>
<name>A0A9D9BY38_PROMR</name>
<comment type="caution">
    <text evidence="1">The sequence shown here is derived from an EMBL/GenBank/DDBJ whole genome shotgun (WGS) entry which is preliminary data.</text>
</comment>
<evidence type="ECO:0000313" key="1">
    <source>
        <dbReference type="EMBL" id="MBO6972147.1"/>
    </source>
</evidence>
<dbReference type="EMBL" id="JAEPLN010000003">
    <property type="protein sequence ID" value="MBO6972147.1"/>
    <property type="molecule type" value="Genomic_DNA"/>
</dbReference>
<reference evidence="1" key="1">
    <citation type="journal article" date="2021" name="Front. Mar. Sci.">
        <title>Genomes of Diverse Isolates of Prochlorococcus High-Light-Adapted Clade II in the Western Pacific Ocean.</title>
        <authorList>
            <person name="Yan W."/>
            <person name="Feng X."/>
            <person name="Zhang W."/>
            <person name="Nawaz M.Z."/>
            <person name="Luo T."/>
            <person name="Zhang R."/>
            <person name="Jiao N."/>
        </authorList>
    </citation>
    <scope>NUCLEOTIDE SEQUENCE</scope>
    <source>
        <strain evidence="1">CUG1433</strain>
    </source>
</reference>
<dbReference type="Proteomes" id="UP000668060">
    <property type="component" value="Unassembled WGS sequence"/>
</dbReference>
<organism evidence="1 2">
    <name type="scientific">Prochlorococcus marinus CUG1433</name>
    <dbReference type="NCBI Taxonomy" id="2774506"/>
    <lineage>
        <taxon>Bacteria</taxon>
        <taxon>Bacillati</taxon>
        <taxon>Cyanobacteriota</taxon>
        <taxon>Cyanophyceae</taxon>
        <taxon>Synechococcales</taxon>
        <taxon>Prochlorococcaceae</taxon>
        <taxon>Prochlorococcus</taxon>
    </lineage>
</organism>
<protein>
    <submittedName>
        <fullName evidence="1">Uncharacterized protein</fullName>
    </submittedName>
</protein>
<sequence>MKLVFYFFIIAQILNFLGLIAEKVTENSSEFNSIKWEKVAEDSSEFNSIKWEKEPKNNEKPLKKIIWKSYKDDKHYFEKTNFKNKSKKNFDKALDDSSIWRNRTLRFSFEEIDMPDFGEQMGLYSIGAYDQLNPWLYGGITLYGAATGRRGGFFTGGYTLGVERNLFNNFILDAGSYVGAGGGGAAAQGGGLMIRPHIGLKYDFNWSEIALNYTYVDFPSGDISSDAIALSLDIPFSSPILKGEDDQLTAHDYFGNELINVSRHRSHLATRVRSYSPTRGSKTTSGAVLNDSLGLVGVEYSYFIDDNWFTTFETSGAISGGVGGYAELLAGIGYRQPLTIDDRVALLPSLTIGGAGGGEVETGGGFVARANLGFEYRLFPELSLIFDSGYLTAPDGNFDTSYFGLNLAYVMETFARDQKGAPLAETDIIKTTKWRFRPAHQWYFDAQRKGGVSRDMQLMGGKIDWLGGDWWYLTGQGLSAYGGGAGGYSEGHWGVGILGPSWRNWRFYGEMLIGAGGGGGVDSGSALLYKSSVGLEYNLNKDFSLQTGIGKVISKEGNLDANTFDTSLVWRFGTPK</sequence>
<gene>
    <name evidence="1" type="ORF">JJ842_09500</name>
</gene>
<dbReference type="AlphaFoldDB" id="A0A9D9BY38"/>
<accession>A0A9D9BY38</accession>
<evidence type="ECO:0000313" key="2">
    <source>
        <dbReference type="Proteomes" id="UP000668060"/>
    </source>
</evidence>